<dbReference type="AlphaFoldDB" id="A0A5B8RLH8"/>
<dbReference type="InterPro" id="IPR012938">
    <property type="entry name" value="Glc/Sorbosone_DH"/>
</dbReference>
<dbReference type="InterPro" id="IPR011042">
    <property type="entry name" value="6-blade_b-propeller_TolB-like"/>
</dbReference>
<dbReference type="PANTHER" id="PTHR19328">
    <property type="entry name" value="HEDGEHOG-INTERACTING PROTEIN"/>
    <property type="match status" value="1"/>
</dbReference>
<dbReference type="SUPFAM" id="SSF50952">
    <property type="entry name" value="Soluble quinoprotein glucose dehydrogenase"/>
    <property type="match status" value="1"/>
</dbReference>
<dbReference type="PANTHER" id="PTHR19328:SF40">
    <property type="entry name" value="BLL0591 PROTEIN"/>
    <property type="match status" value="1"/>
</dbReference>
<feature type="domain" description="Glucose/Sorbosone dehydrogenase" evidence="1">
    <location>
        <begin position="4"/>
        <end position="109"/>
    </location>
</feature>
<dbReference type="InterPro" id="IPR011041">
    <property type="entry name" value="Quinoprot_gluc/sorb_DH_b-prop"/>
</dbReference>
<reference evidence="2" key="1">
    <citation type="submission" date="2019-06" db="EMBL/GenBank/DDBJ databases">
        <authorList>
            <person name="Murdoch R.W."/>
            <person name="Fathepure B."/>
        </authorList>
    </citation>
    <scope>NUCLEOTIDE SEQUENCE</scope>
</reference>
<sequence>MIARGVRNTVGFDWSPQTGTLWFTDNGRDMLGDNRPPDELNRLTGERTHFGFPYCHGGDIPDPEYGSPDACARYVPPVQRLGPHVAALGMRFYDGDAFPADYRGDILIAEHGSWNRSERIGYRLMRVDPEAALAGTGDAYRPFVTGWLTDSGEIWGRPVDVLVLPSGALLVSDDYRGAVYHIDYGPPG</sequence>
<gene>
    <name evidence="2" type="ORF">KBTEX_04273</name>
</gene>
<organism evidence="2">
    <name type="scientific">uncultured organism</name>
    <dbReference type="NCBI Taxonomy" id="155900"/>
    <lineage>
        <taxon>unclassified sequences</taxon>
        <taxon>environmental samples</taxon>
    </lineage>
</organism>
<dbReference type="EMBL" id="MN079466">
    <property type="protein sequence ID" value="QEA07907.1"/>
    <property type="molecule type" value="Genomic_DNA"/>
</dbReference>
<name>A0A5B8RLH8_9ZZZZ</name>
<dbReference type="Pfam" id="PF07995">
    <property type="entry name" value="GSDH"/>
    <property type="match status" value="1"/>
</dbReference>
<evidence type="ECO:0000259" key="1">
    <source>
        <dbReference type="Pfam" id="PF07995"/>
    </source>
</evidence>
<protein>
    <recommendedName>
        <fullName evidence="1">Glucose/Sorbosone dehydrogenase domain-containing protein</fullName>
    </recommendedName>
</protein>
<dbReference type="Gene3D" id="2.120.10.30">
    <property type="entry name" value="TolB, C-terminal domain"/>
    <property type="match status" value="1"/>
</dbReference>
<proteinExistence type="predicted"/>
<accession>A0A5B8RLH8</accession>
<evidence type="ECO:0000313" key="2">
    <source>
        <dbReference type="EMBL" id="QEA07907.1"/>
    </source>
</evidence>